<organism evidence="2 5">
    <name type="scientific">Candidatus Phosphoribacter hodrii</name>
    <dbReference type="NCBI Taxonomy" id="2953743"/>
    <lineage>
        <taxon>Bacteria</taxon>
        <taxon>Bacillati</taxon>
        <taxon>Actinomycetota</taxon>
        <taxon>Actinomycetes</taxon>
        <taxon>Micrococcales</taxon>
        <taxon>Dermatophilaceae</taxon>
        <taxon>Candidatus Phosphoribacter</taxon>
    </lineage>
</organism>
<name>A0A935CCS1_9MICO</name>
<dbReference type="Pfam" id="PF00753">
    <property type="entry name" value="Lactamase_B"/>
    <property type="match status" value="1"/>
</dbReference>
<sequence>MGRSPVVSLVESQSEGWAVWRVRMLGDFVNGFAFRDANGAVTLLDVGLPWSTRRVLAALAAIDSGPSDVARIMVTHAHSDHVGAAASLAARTGRAVDVHEADAAYVAAGESPPMSGLGGLVSRVVPGFAAAPVGVRLVDGQLLGVAGGLRVLHTPGHSPGHVSFLHEPSRLLITGDAIFNIRGPRWPVKAFCTDFQLNRQTARLLGDLDYTMAAFTHGPELRDSPREAIRDFLRREASGAVGGGT</sequence>
<dbReference type="InterPro" id="IPR001279">
    <property type="entry name" value="Metallo-B-lactamas"/>
</dbReference>
<dbReference type="PANTHER" id="PTHR42951:SF4">
    <property type="entry name" value="ACYL-COENZYME A THIOESTERASE MBLAC2"/>
    <property type="match status" value="1"/>
</dbReference>
<reference evidence="5 6" key="1">
    <citation type="submission" date="2020-10" db="EMBL/GenBank/DDBJ databases">
        <title>Connecting structure to function with the recovery of over 1000 high-quality activated sludge metagenome-assembled genomes encoding full-length rRNA genes using long-read sequencing.</title>
        <authorList>
            <person name="Singleton C.M."/>
            <person name="Petriglieri F."/>
            <person name="Kristensen J.M."/>
            <person name="Kirkegaard R.H."/>
            <person name="Michaelsen T.Y."/>
            <person name="Andersen M.H."/>
            <person name="Karst S.M."/>
            <person name="Dueholm M.S."/>
            <person name="Nielsen P.H."/>
            <person name="Albertsen M."/>
        </authorList>
    </citation>
    <scope>NUCLEOTIDE SEQUENCE [LARGE SCALE GENOMIC DNA]</scope>
    <source>
        <strain evidence="2">AalE_18-Q3-R2-46_BAT3C.188</strain>
        <strain evidence="3">Ega_18-Q3-R5-49_MAXAC.001</strain>
        <strain evidence="4">Ribe_18-Q3-R11-54_MAXAC.001</strain>
    </source>
</reference>
<dbReference type="EMBL" id="JADIXZ010000003">
    <property type="protein sequence ID" value="MBK6300289.1"/>
    <property type="molecule type" value="Genomic_DNA"/>
</dbReference>
<dbReference type="EMBL" id="JADKGK010000004">
    <property type="protein sequence ID" value="MBL0002656.1"/>
    <property type="molecule type" value="Genomic_DNA"/>
</dbReference>
<evidence type="ECO:0000313" key="6">
    <source>
        <dbReference type="Proteomes" id="UP000726105"/>
    </source>
</evidence>
<evidence type="ECO:0000313" key="2">
    <source>
        <dbReference type="EMBL" id="MBK6300289.1"/>
    </source>
</evidence>
<proteinExistence type="predicted"/>
<evidence type="ECO:0000313" key="3">
    <source>
        <dbReference type="EMBL" id="MBK7272613.1"/>
    </source>
</evidence>
<dbReference type="PANTHER" id="PTHR42951">
    <property type="entry name" value="METALLO-BETA-LACTAMASE DOMAIN-CONTAINING"/>
    <property type="match status" value="1"/>
</dbReference>
<dbReference type="CDD" id="cd07721">
    <property type="entry name" value="yflN-like_MBL-fold"/>
    <property type="match status" value="1"/>
</dbReference>
<dbReference type="InterPro" id="IPR050855">
    <property type="entry name" value="NDM-1-like"/>
</dbReference>
<dbReference type="AlphaFoldDB" id="A0A935CCS1"/>
<dbReference type="InterPro" id="IPR036866">
    <property type="entry name" value="RibonucZ/Hydroxyglut_hydro"/>
</dbReference>
<feature type="domain" description="Metallo-beta-lactamase" evidence="1">
    <location>
        <begin position="28"/>
        <end position="217"/>
    </location>
</feature>
<gene>
    <name evidence="2" type="ORF">IPF40_04265</name>
    <name evidence="3" type="ORF">IPI13_05405</name>
    <name evidence="4" type="ORF">IPP00_01180</name>
</gene>
<dbReference type="SMART" id="SM00849">
    <property type="entry name" value="Lactamase_B"/>
    <property type="match status" value="1"/>
</dbReference>
<dbReference type="EMBL" id="JADJIB010000002">
    <property type="protein sequence ID" value="MBK7272613.1"/>
    <property type="molecule type" value="Genomic_DNA"/>
</dbReference>
<evidence type="ECO:0000259" key="1">
    <source>
        <dbReference type="SMART" id="SM00849"/>
    </source>
</evidence>
<protein>
    <submittedName>
        <fullName evidence="2">MBL fold metallo-hydrolase</fullName>
    </submittedName>
</protein>
<dbReference type="Proteomes" id="UP000718281">
    <property type="component" value="Unassembled WGS sequence"/>
</dbReference>
<dbReference type="Gene3D" id="3.60.15.10">
    <property type="entry name" value="Ribonuclease Z/Hydroxyacylglutathione hydrolase-like"/>
    <property type="match status" value="1"/>
</dbReference>
<comment type="caution">
    <text evidence="2">The sequence shown here is derived from an EMBL/GenBank/DDBJ whole genome shotgun (WGS) entry which is preliminary data.</text>
</comment>
<dbReference type="Proteomes" id="UP000886632">
    <property type="component" value="Unassembled WGS sequence"/>
</dbReference>
<dbReference type="Proteomes" id="UP000726105">
    <property type="component" value="Unassembled WGS sequence"/>
</dbReference>
<dbReference type="SUPFAM" id="SSF56281">
    <property type="entry name" value="Metallo-hydrolase/oxidoreductase"/>
    <property type="match status" value="1"/>
</dbReference>
<evidence type="ECO:0000313" key="4">
    <source>
        <dbReference type="EMBL" id="MBL0002656.1"/>
    </source>
</evidence>
<accession>A0A935CCS1</accession>
<evidence type="ECO:0000313" key="5">
    <source>
        <dbReference type="Proteomes" id="UP000718281"/>
    </source>
</evidence>